<dbReference type="InterPro" id="IPR012910">
    <property type="entry name" value="Plug_dom"/>
</dbReference>
<dbReference type="PROSITE" id="PS52016">
    <property type="entry name" value="TONB_DEPENDENT_REC_3"/>
    <property type="match status" value="1"/>
</dbReference>
<dbReference type="InterPro" id="IPR036942">
    <property type="entry name" value="Beta-barrel_TonB_sf"/>
</dbReference>
<evidence type="ECO:0000256" key="9">
    <source>
        <dbReference type="ARBA" id="ARBA00023136"/>
    </source>
</evidence>
<dbReference type="NCBIfam" id="TIGR04057">
    <property type="entry name" value="SusC_RagA_signa"/>
    <property type="match status" value="1"/>
</dbReference>
<evidence type="ECO:0000313" key="14">
    <source>
        <dbReference type="Proteomes" id="UP000190541"/>
    </source>
</evidence>
<evidence type="ECO:0000256" key="3">
    <source>
        <dbReference type="ARBA" id="ARBA00022452"/>
    </source>
</evidence>
<evidence type="ECO:0000256" key="11">
    <source>
        <dbReference type="PROSITE-ProRule" id="PRU01360"/>
    </source>
</evidence>
<dbReference type="Pfam" id="PF13620">
    <property type="entry name" value="CarboxypepD_reg"/>
    <property type="match status" value="1"/>
</dbReference>
<protein>
    <submittedName>
        <fullName evidence="13">TonB-linked outer membrane protein, SusC/RagA family</fullName>
    </submittedName>
</protein>
<keyword evidence="6" id="KW-0732">Signal</keyword>
<dbReference type="InterPro" id="IPR039426">
    <property type="entry name" value="TonB-dep_rcpt-like"/>
</dbReference>
<gene>
    <name evidence="13" type="ORF">SAMN05660226_00364</name>
</gene>
<dbReference type="InterPro" id="IPR023997">
    <property type="entry name" value="TonB-dep_OMP_SusC/RagA_CS"/>
</dbReference>
<evidence type="ECO:0000313" key="13">
    <source>
        <dbReference type="EMBL" id="SKB28321.1"/>
    </source>
</evidence>
<dbReference type="NCBIfam" id="TIGR04056">
    <property type="entry name" value="OMP_RagA_SusC"/>
    <property type="match status" value="1"/>
</dbReference>
<keyword evidence="2 11" id="KW-0813">Transport</keyword>
<dbReference type="STRING" id="623280.SAMN05660226_00364"/>
<keyword evidence="7" id="KW-0408">Iron</keyword>
<name>A0A1T4ZZW0_9SPHI</name>
<keyword evidence="4" id="KW-0410">Iron transport</keyword>
<keyword evidence="3 11" id="KW-1134">Transmembrane beta strand</keyword>
<accession>A0A1T4ZZW0</accession>
<dbReference type="Gene3D" id="2.60.40.1120">
    <property type="entry name" value="Carboxypeptidase-like, regulatory domain"/>
    <property type="match status" value="1"/>
</dbReference>
<dbReference type="PANTHER" id="PTHR32552:SF68">
    <property type="entry name" value="FERRICHROME OUTER MEMBRANE TRANSPORTER_PHAGE RECEPTOR"/>
    <property type="match status" value="1"/>
</dbReference>
<evidence type="ECO:0000256" key="6">
    <source>
        <dbReference type="ARBA" id="ARBA00022729"/>
    </source>
</evidence>
<keyword evidence="9 11" id="KW-0472">Membrane</keyword>
<evidence type="ECO:0000256" key="7">
    <source>
        <dbReference type="ARBA" id="ARBA00023004"/>
    </source>
</evidence>
<dbReference type="EMBL" id="FUYS01000001">
    <property type="protein sequence ID" value="SKB28321.1"/>
    <property type="molecule type" value="Genomic_DNA"/>
</dbReference>
<sequence length="1229" mass="135342">MYKYMNISDKLFQFMMRTFLIMASFLTCTQLLWASYTNAQGMQDKVSINFNTESLSDALLKLSKSLSVQMAYDATALKLADHTVQAKRFRDTEAEKILHYLLANTDITYIESEAGIVLTTQAAVQQMGSINGRVTDDRQEPLAGATIRVVELGRSTVSDANGYFSVNVRPGTYTVEVTYLAYGKTSRSGIVVTGNQQVAVDFRLSASSDELNEVVVTALGIKREERSLGYAVGRVKGDDLSRVVNDNVLTGIAGKVPGVSISATGGTGSSVSMVIRGATSLNNDNQPLFVIDGVPVANTLNNIGQIGSDNRVDYGNAIASLNPDDIEEISILKGPSAAALYGSRAGNGVVLITTKSGKHADRMTISVTSNTVFDVPYKFLDMHSKFATGVLPLTPDNPLAGGRLVIEEGSAAGMGPELDKGYLAVQWNSPVDENGNKIPTPLVSHPDNVRNFVQTGITSTNGISIANSNDRTDYRISYANMSNRGIIPNSDLFRNSLNINSTVRLHEKVSLGAQVDFSRNNSNNRPANNRGANPMEWAYKVSPHINIRDLQNYWVEGSEGVQQLSQAPGNYNNPYFLAYEVNNAFVRDRVFGNLRADWQITPELSFMARYALDLYSEERESKVPFSYTNEPRGAYGIVNLGHQEQNVDFLASFKKTFNALSFFASAGGNVRYERNRTVQTKTQNESGLITPNLYTLANIAPASLDYSSYLSERAVNSVYGLVNLGYRDMVYLDLTARNDWSSTLPVDNRSYFYPSASLSLLLDRMLKLPSQVSLLKLRGGVAQVGNDASPYQLMNVLGNAGAWGGEIIQMSKSSNLLTPTLKPEKSTSYEVGIDVAALNNRLRLEANYYKVENENQIFPTALPGSSGFTSINVNAGLLASRGIEVVVGGTPVKTTDWTWDINLNWSRNRTKIEELTEGMEFFTFWTEGRGGARTYVGEEIGDLYDSKLVTVEDPNSPYYGYPILNDRGSWQAIRINNTRNKIGNFNPDFVMGIQTALTYKRFTLNAAFDMRFGGDFMSQTYRYSESDLKTQRFLDNLINPNGLTGDALRDYLVNNDLVRVKGNQFNIVGGPTAEYGAFPLVMDGVNYGNFAVFNPGVIAVYNDAGEVVDYIENLGGPETRYLPYADNYPWDYMLASTFDASYIKLRELSIGYALPTAFAQKLGMQNASLSVYTRNLILWTKAKIGVDPEMAFQPESGVQGGGIQFKQGIERYNVTPWAMPIGFRLAVTF</sequence>
<evidence type="ECO:0000256" key="10">
    <source>
        <dbReference type="ARBA" id="ARBA00023237"/>
    </source>
</evidence>
<dbReference type="Gene3D" id="2.170.130.10">
    <property type="entry name" value="TonB-dependent receptor, plug domain"/>
    <property type="match status" value="1"/>
</dbReference>
<dbReference type="InterPro" id="IPR023996">
    <property type="entry name" value="TonB-dep_OMP_SusC/RagA"/>
</dbReference>
<keyword evidence="5 11" id="KW-0812">Transmembrane</keyword>
<dbReference type="Proteomes" id="UP000190541">
    <property type="component" value="Unassembled WGS sequence"/>
</dbReference>
<evidence type="ECO:0000256" key="1">
    <source>
        <dbReference type="ARBA" id="ARBA00004571"/>
    </source>
</evidence>
<dbReference type="InterPro" id="IPR037066">
    <property type="entry name" value="Plug_dom_sf"/>
</dbReference>
<dbReference type="AlphaFoldDB" id="A0A1T4ZZW0"/>
<comment type="similarity">
    <text evidence="11">Belongs to the TonB-dependent receptor family.</text>
</comment>
<dbReference type="Pfam" id="PF07715">
    <property type="entry name" value="Plug"/>
    <property type="match status" value="1"/>
</dbReference>
<keyword evidence="8" id="KW-0406">Ion transport</keyword>
<reference evidence="13 14" key="1">
    <citation type="submission" date="2017-02" db="EMBL/GenBank/DDBJ databases">
        <authorList>
            <person name="Peterson S.W."/>
        </authorList>
    </citation>
    <scope>NUCLEOTIDE SEQUENCE [LARGE SCALE GENOMIC DNA]</scope>
    <source>
        <strain evidence="13 14">DSM 22899</strain>
    </source>
</reference>
<dbReference type="GO" id="GO:0009279">
    <property type="term" value="C:cell outer membrane"/>
    <property type="evidence" value="ECO:0007669"/>
    <property type="project" value="UniProtKB-SubCell"/>
</dbReference>
<evidence type="ECO:0000256" key="5">
    <source>
        <dbReference type="ARBA" id="ARBA00022692"/>
    </source>
</evidence>
<dbReference type="SUPFAM" id="SSF49464">
    <property type="entry name" value="Carboxypeptidase regulatory domain-like"/>
    <property type="match status" value="1"/>
</dbReference>
<evidence type="ECO:0000256" key="8">
    <source>
        <dbReference type="ARBA" id="ARBA00023065"/>
    </source>
</evidence>
<keyword evidence="10 11" id="KW-0998">Cell outer membrane</keyword>
<comment type="subcellular location">
    <subcellularLocation>
        <location evidence="1 11">Cell outer membrane</location>
        <topology evidence="1 11">Multi-pass membrane protein</topology>
    </subcellularLocation>
</comment>
<dbReference type="SUPFAM" id="SSF56935">
    <property type="entry name" value="Porins"/>
    <property type="match status" value="1"/>
</dbReference>
<evidence type="ECO:0000256" key="4">
    <source>
        <dbReference type="ARBA" id="ARBA00022496"/>
    </source>
</evidence>
<evidence type="ECO:0000256" key="2">
    <source>
        <dbReference type="ARBA" id="ARBA00022448"/>
    </source>
</evidence>
<dbReference type="InterPro" id="IPR008969">
    <property type="entry name" value="CarboxyPept-like_regulatory"/>
</dbReference>
<dbReference type="PANTHER" id="PTHR32552">
    <property type="entry name" value="FERRICHROME IRON RECEPTOR-RELATED"/>
    <property type="match status" value="1"/>
</dbReference>
<evidence type="ECO:0000259" key="12">
    <source>
        <dbReference type="Pfam" id="PF07715"/>
    </source>
</evidence>
<organism evidence="13 14">
    <name type="scientific">Parapedobacter luteus</name>
    <dbReference type="NCBI Taxonomy" id="623280"/>
    <lineage>
        <taxon>Bacteria</taxon>
        <taxon>Pseudomonadati</taxon>
        <taxon>Bacteroidota</taxon>
        <taxon>Sphingobacteriia</taxon>
        <taxon>Sphingobacteriales</taxon>
        <taxon>Sphingobacteriaceae</taxon>
        <taxon>Parapedobacter</taxon>
    </lineage>
</organism>
<dbReference type="Gene3D" id="2.40.170.20">
    <property type="entry name" value="TonB-dependent receptor, beta-barrel domain"/>
    <property type="match status" value="1"/>
</dbReference>
<proteinExistence type="inferred from homology"/>
<feature type="domain" description="TonB-dependent receptor plug" evidence="12">
    <location>
        <begin position="226"/>
        <end position="349"/>
    </location>
</feature>
<dbReference type="GO" id="GO:0015344">
    <property type="term" value="F:siderophore uptake transmembrane transporter activity"/>
    <property type="evidence" value="ECO:0007669"/>
    <property type="project" value="TreeGrafter"/>
</dbReference>
<keyword evidence="14" id="KW-1185">Reference proteome</keyword>